<accession>A0A4W5LSS7</accession>
<reference evidence="16" key="3">
    <citation type="submission" date="2025-09" db="UniProtKB">
        <authorList>
            <consortium name="Ensembl"/>
        </authorList>
    </citation>
    <scope>IDENTIFICATION</scope>
</reference>
<evidence type="ECO:0000259" key="15">
    <source>
        <dbReference type="Pfam" id="PF00329"/>
    </source>
</evidence>
<evidence type="ECO:0000256" key="6">
    <source>
        <dbReference type="ARBA" id="ARBA00022967"/>
    </source>
</evidence>
<keyword evidence="17" id="KW-1185">Reference proteome</keyword>
<evidence type="ECO:0000256" key="4">
    <source>
        <dbReference type="ARBA" id="ARBA00020084"/>
    </source>
</evidence>
<evidence type="ECO:0000256" key="9">
    <source>
        <dbReference type="ARBA" id="ARBA00024313"/>
    </source>
</evidence>
<dbReference type="Gene3D" id="1.20.20.10">
    <property type="entry name" value="F1F0 ATP synthase subunit C"/>
    <property type="match status" value="1"/>
</dbReference>
<evidence type="ECO:0000256" key="8">
    <source>
        <dbReference type="ARBA" id="ARBA00023075"/>
    </source>
</evidence>
<comment type="subcellular location">
    <subcellularLocation>
        <location evidence="1">Mitochondrion</location>
    </subcellularLocation>
</comment>
<dbReference type="GO" id="GO:0005739">
    <property type="term" value="C:mitochondrion"/>
    <property type="evidence" value="ECO:0007669"/>
    <property type="project" value="UniProtKB-SubCell"/>
</dbReference>
<proteinExistence type="inferred from homology"/>
<evidence type="ECO:0000256" key="1">
    <source>
        <dbReference type="ARBA" id="ARBA00004173"/>
    </source>
</evidence>
<keyword evidence="8" id="KW-0830">Ubiquinone</keyword>
<evidence type="ECO:0000313" key="17">
    <source>
        <dbReference type="Proteomes" id="UP000314982"/>
    </source>
</evidence>
<dbReference type="InterPro" id="IPR038662">
    <property type="entry name" value="ATP_synth_F0_csu_sf"/>
</dbReference>
<keyword evidence="7 14" id="KW-0520">NAD</keyword>
<dbReference type="AlphaFoldDB" id="A0A4W5LSS7"/>
<evidence type="ECO:0000256" key="11">
    <source>
        <dbReference type="ARBA" id="ARBA00033303"/>
    </source>
</evidence>
<keyword evidence="5 14" id="KW-0813">Transport</keyword>
<dbReference type="GO" id="GO:0016651">
    <property type="term" value="F:oxidoreductase activity, acting on NAD(P)H"/>
    <property type="evidence" value="ECO:0007669"/>
    <property type="project" value="InterPro"/>
</dbReference>
<evidence type="ECO:0000256" key="10">
    <source>
        <dbReference type="ARBA" id="ARBA00031525"/>
    </source>
</evidence>
<dbReference type="PANTHER" id="PTHR10884:SF14">
    <property type="entry name" value="NADH DEHYDROGENASE [UBIQUINONE] IRON-SULFUR PROTEIN 3, MITOCHONDRIAL"/>
    <property type="match status" value="1"/>
</dbReference>
<evidence type="ECO:0000256" key="2">
    <source>
        <dbReference type="ARBA" id="ARBA00006704"/>
    </source>
</evidence>
<dbReference type="NCBIfam" id="TIGR01961">
    <property type="entry name" value="NuoC_fam"/>
    <property type="match status" value="1"/>
</dbReference>
<dbReference type="InterPro" id="IPR020396">
    <property type="entry name" value="NADH_UbQ_OxRdtase_CS"/>
</dbReference>
<dbReference type="InterPro" id="IPR010218">
    <property type="entry name" value="NADH_DH_suC"/>
</dbReference>
<dbReference type="GO" id="GO:0016020">
    <property type="term" value="C:membrane"/>
    <property type="evidence" value="ECO:0007669"/>
    <property type="project" value="UniProtKB-ARBA"/>
</dbReference>
<evidence type="ECO:0000256" key="7">
    <source>
        <dbReference type="ARBA" id="ARBA00023027"/>
    </source>
</evidence>
<dbReference type="SUPFAM" id="SSF143243">
    <property type="entry name" value="Nqo5-like"/>
    <property type="match status" value="1"/>
</dbReference>
<dbReference type="NCBIfam" id="NF004733">
    <property type="entry name" value="PRK06074.1-5"/>
    <property type="match status" value="1"/>
</dbReference>
<name>A0A4W5LSS7_9TELE</name>
<dbReference type="Proteomes" id="UP000314982">
    <property type="component" value="Unassembled WGS sequence"/>
</dbReference>
<dbReference type="GeneTree" id="ENSGT00390000017480"/>
<reference evidence="17" key="1">
    <citation type="submission" date="2018-06" db="EMBL/GenBank/DDBJ databases">
        <title>Genome assembly of Danube salmon.</title>
        <authorList>
            <person name="Macqueen D.J."/>
            <person name="Gundappa M.K."/>
        </authorList>
    </citation>
    <scope>NUCLEOTIDE SEQUENCE [LARGE SCALE GENOMIC DNA]</scope>
</reference>
<sequence>MLLQAAKFLGAGLATIGLAGAGVGIGNNDSLQNCRLWVRVPLFSFNYIIMTLNTKYGQYLLKTLPIINYTFNKKELSLNIPANKMIPIFFFLKYHTNCQYKVISDICAVDYLNRLNRFEVIYNLLSIRFNTRIRIKIIINELQSIDSITNIYKGASWWEREVWDMFGIFFINHPDLRRILTDYGFEGYPLRKDFPLSGYLEVYYNELKKRVVYEPIHLSQKYRLFEFNSPWNRKTN</sequence>
<evidence type="ECO:0000256" key="13">
    <source>
        <dbReference type="ARBA" id="ARBA00049551"/>
    </source>
</evidence>
<evidence type="ECO:0000256" key="3">
    <source>
        <dbReference type="ARBA" id="ARBA00007569"/>
    </source>
</evidence>
<dbReference type="STRING" id="62062.ENSHHUP00000028120"/>
<dbReference type="PANTHER" id="PTHR10884">
    <property type="entry name" value="NADH DEHYDROGENASE UBIQUINONE IRON-SULFUR PROTEIN 3"/>
    <property type="match status" value="1"/>
</dbReference>
<comment type="subunit">
    <text evidence="12">Core subunit of respiratory chain NADH dehydrogenase (Complex I) which is composed of 45 different subunits. Interacts with NDUFAF3. Interacts with RAB5IF. Found in subcomplexes containing subunits NDUFS2, MT-ND1 and NDUFA13.</text>
</comment>
<dbReference type="PROSITE" id="PS00542">
    <property type="entry name" value="COMPLEX1_30K"/>
    <property type="match status" value="1"/>
</dbReference>
<dbReference type="Gene3D" id="3.30.460.80">
    <property type="entry name" value="NADH:ubiquinone oxidoreductase, 30kDa subunit"/>
    <property type="match status" value="1"/>
</dbReference>
<dbReference type="GO" id="GO:0008137">
    <property type="term" value="F:NADH dehydrogenase (ubiquinone) activity"/>
    <property type="evidence" value="ECO:0007669"/>
    <property type="project" value="UniProtKB-EC"/>
</dbReference>
<dbReference type="InterPro" id="IPR037232">
    <property type="entry name" value="NADH_quin_OxRdtase_su_C/D-like"/>
</dbReference>
<comment type="function">
    <text evidence="9">Core subunit of the mitochondrial membrane respiratory chain NADH dehydrogenase (Complex I) which catalyzes electron transfer from NADH through the respiratory chain, using ubiquinone as an electron acceptor. Essential for the catalytic activity and assembly of complex I.</text>
</comment>
<dbReference type="FunFam" id="3.30.460.80:FF:000002">
    <property type="entry name" value="NADH dehydrogenase iron-sulfur protein 3, mitochondrial"/>
    <property type="match status" value="1"/>
</dbReference>
<dbReference type="Ensembl" id="ENSHHUT00000029247.1">
    <property type="protein sequence ID" value="ENSHHUP00000028120.1"/>
    <property type="gene ID" value="ENSHHUG00000017874.1"/>
</dbReference>
<dbReference type="HAMAP" id="MF_01357">
    <property type="entry name" value="NDH1_NuoC"/>
    <property type="match status" value="1"/>
</dbReference>
<evidence type="ECO:0000256" key="14">
    <source>
        <dbReference type="RuleBase" id="RU003456"/>
    </source>
</evidence>
<feature type="domain" description="NADH:ubiquinone oxidoreductase 30kDa subunit" evidence="15">
    <location>
        <begin position="79"/>
        <end position="199"/>
    </location>
</feature>
<evidence type="ECO:0000313" key="16">
    <source>
        <dbReference type="Ensembl" id="ENSHHUP00000028120.1"/>
    </source>
</evidence>
<comment type="catalytic activity">
    <reaction evidence="13">
        <text>a ubiquinone + NADH + 5 H(+)(in) = a ubiquinol + NAD(+) + 4 H(+)(out)</text>
        <dbReference type="Rhea" id="RHEA:29091"/>
        <dbReference type="Rhea" id="RHEA-COMP:9565"/>
        <dbReference type="Rhea" id="RHEA-COMP:9566"/>
        <dbReference type="ChEBI" id="CHEBI:15378"/>
        <dbReference type="ChEBI" id="CHEBI:16389"/>
        <dbReference type="ChEBI" id="CHEBI:17976"/>
        <dbReference type="ChEBI" id="CHEBI:57540"/>
        <dbReference type="ChEBI" id="CHEBI:57945"/>
        <dbReference type="EC" id="7.1.1.2"/>
    </reaction>
</comment>
<evidence type="ECO:0000256" key="5">
    <source>
        <dbReference type="ARBA" id="ARBA00022448"/>
    </source>
</evidence>
<reference evidence="16" key="2">
    <citation type="submission" date="2025-08" db="UniProtKB">
        <authorList>
            <consortium name="Ensembl"/>
        </authorList>
    </citation>
    <scope>IDENTIFICATION</scope>
</reference>
<comment type="similarity">
    <text evidence="2">Belongs to the ATPase C chain family.</text>
</comment>
<comment type="similarity">
    <text evidence="3 14">Belongs to the complex I 30 kDa subunit family.</text>
</comment>
<dbReference type="Pfam" id="PF00329">
    <property type="entry name" value="Complex1_30kDa"/>
    <property type="match status" value="1"/>
</dbReference>
<dbReference type="InterPro" id="IPR001268">
    <property type="entry name" value="NADH_UbQ_OxRdtase_30kDa_su"/>
</dbReference>
<keyword evidence="6 14" id="KW-1278">Translocase</keyword>
<organism evidence="16 17">
    <name type="scientific">Hucho hucho</name>
    <name type="common">huchen</name>
    <dbReference type="NCBI Taxonomy" id="62062"/>
    <lineage>
        <taxon>Eukaryota</taxon>
        <taxon>Metazoa</taxon>
        <taxon>Chordata</taxon>
        <taxon>Craniata</taxon>
        <taxon>Vertebrata</taxon>
        <taxon>Euteleostomi</taxon>
        <taxon>Actinopterygii</taxon>
        <taxon>Neopterygii</taxon>
        <taxon>Teleostei</taxon>
        <taxon>Protacanthopterygii</taxon>
        <taxon>Salmoniformes</taxon>
        <taxon>Salmonidae</taxon>
        <taxon>Salmoninae</taxon>
        <taxon>Hucho</taxon>
    </lineage>
</organism>
<protein>
    <recommendedName>
        <fullName evidence="4">NADH dehydrogenase [ubiquinone] iron-sulfur protein 3, mitochondrial</fullName>
    </recommendedName>
    <alternativeName>
        <fullName evidence="11">Complex I-30kD</fullName>
    </alternativeName>
    <alternativeName>
        <fullName evidence="10">NADH-ubiquinone oxidoreductase 30 kDa subunit</fullName>
    </alternativeName>
</protein>
<evidence type="ECO:0000256" key="12">
    <source>
        <dbReference type="ARBA" id="ARBA00047132"/>
    </source>
</evidence>